<evidence type="ECO:0000259" key="2">
    <source>
        <dbReference type="Pfam" id="PF15604"/>
    </source>
</evidence>
<protein>
    <submittedName>
        <fullName evidence="3">Putative RNase toxin 15 of polymorphic toxin system</fullName>
    </submittedName>
</protein>
<name>A0A2T0ZWX4_TRISK</name>
<proteinExistence type="predicted"/>
<gene>
    <name evidence="3" type="ORF">CLV89_1572</name>
</gene>
<dbReference type="OrthoDB" id="7766386at2"/>
<organism evidence="3 4">
    <name type="scientific">Tritonibacter scottomollicae</name>
    <name type="common">Epibacterium scottomollicae</name>
    <dbReference type="NCBI Taxonomy" id="483013"/>
    <lineage>
        <taxon>Bacteria</taxon>
        <taxon>Pseudomonadati</taxon>
        <taxon>Pseudomonadota</taxon>
        <taxon>Alphaproteobacteria</taxon>
        <taxon>Rhodobacterales</taxon>
        <taxon>Paracoccaceae</taxon>
        <taxon>Tritonibacter</taxon>
    </lineage>
</organism>
<feature type="domain" description="Novel toxin 15" evidence="2">
    <location>
        <begin position="364"/>
        <end position="508"/>
    </location>
</feature>
<accession>A0A2T0ZWX4</accession>
<feature type="region of interest" description="Disordered" evidence="1">
    <location>
        <begin position="293"/>
        <end position="358"/>
    </location>
</feature>
<dbReference type="RefSeq" id="WP_106165744.1">
    <property type="nucleotide sequence ID" value="NZ_PVUF01000057.1"/>
</dbReference>
<sequence>MAETAQEKFLREKQEYEDALAAYRNVLGRAAGTVQIPYAMQSSYAVENQGYERAATDPWITERFPDLQAAAERVQAEEQQFLALDDPFPSHANSQCSIANYTALKVYEYYALFETVYLLATDAAFRDQVVAQIEAFLTGSGLDHYMAANNLQNQADILMLGKPDLLDYWLSDDAGDEVLRQREQEIDQQLEVIGQQTAFHMSVVEGKIAEFFTAVWQDLKQKYYDCGILYAVSTVGVDGIFVAAEIYSGLAFLRFLKFGLRALPNTGQIAVDILDGNGRKIVDRTHSQAALAAKYGEPQENGVGGFAPDTNRDIPDSPAEKVLEQQPRDRESGNNDNDEPERPNHPRGPRREVDCFDVPRNVDRAEFDRQLREQQDTINNMTADEMGYAHAVLDHAREVWRDTGQKGSFTKLLRGNGEAQRQARTKHREYLDKALGLDEDEIDELMADLDATHFLDIIAGGDPEHVGMGGAQENQRIGPAWTYKNTPSGASRAGQLKDYSDQLRTAGRSDHLMNVGLSSCD</sequence>
<dbReference type="AlphaFoldDB" id="A0A2T0ZWX4"/>
<evidence type="ECO:0000256" key="1">
    <source>
        <dbReference type="SAM" id="MobiDB-lite"/>
    </source>
</evidence>
<dbReference type="Proteomes" id="UP000237718">
    <property type="component" value="Unassembled WGS sequence"/>
</dbReference>
<dbReference type="Pfam" id="PF15604">
    <property type="entry name" value="Ntox15"/>
    <property type="match status" value="1"/>
</dbReference>
<evidence type="ECO:0000313" key="3">
    <source>
        <dbReference type="EMBL" id="PRZ40833.1"/>
    </source>
</evidence>
<dbReference type="InterPro" id="IPR028949">
    <property type="entry name" value="Ntox15"/>
</dbReference>
<reference evidence="3 4" key="1">
    <citation type="submission" date="2018-03" db="EMBL/GenBank/DDBJ databases">
        <title>Genomic Encyclopedia of Archaeal and Bacterial Type Strains, Phase II (KMG-II): from individual species to whole genera.</title>
        <authorList>
            <person name="Goeker M."/>
        </authorList>
    </citation>
    <scope>NUCLEOTIDE SEQUENCE [LARGE SCALE GENOMIC DNA]</scope>
    <source>
        <strain evidence="3 4">DSM 25328</strain>
    </source>
</reference>
<feature type="compositionally biased region" description="Basic and acidic residues" evidence="1">
    <location>
        <begin position="340"/>
        <end position="354"/>
    </location>
</feature>
<feature type="compositionally biased region" description="Basic and acidic residues" evidence="1">
    <location>
        <begin position="310"/>
        <end position="333"/>
    </location>
</feature>
<dbReference type="EMBL" id="PVUF01000057">
    <property type="protein sequence ID" value="PRZ40833.1"/>
    <property type="molecule type" value="Genomic_DNA"/>
</dbReference>
<comment type="caution">
    <text evidence="3">The sequence shown here is derived from an EMBL/GenBank/DDBJ whole genome shotgun (WGS) entry which is preliminary data.</text>
</comment>
<evidence type="ECO:0000313" key="4">
    <source>
        <dbReference type="Proteomes" id="UP000237718"/>
    </source>
</evidence>